<dbReference type="AlphaFoldDB" id="A0A9P4UNH8"/>
<name>A0A9P4UNH8_9PEZI</name>
<protein>
    <submittedName>
        <fullName evidence="1">Uncharacterized protein</fullName>
    </submittedName>
</protein>
<reference evidence="1" key="1">
    <citation type="journal article" date="2020" name="Stud. Mycol.">
        <title>101 Dothideomycetes genomes: a test case for predicting lifestyles and emergence of pathogens.</title>
        <authorList>
            <person name="Haridas S."/>
            <person name="Albert R."/>
            <person name="Binder M."/>
            <person name="Bloem J."/>
            <person name="Labutti K."/>
            <person name="Salamov A."/>
            <person name="Andreopoulos B."/>
            <person name="Baker S."/>
            <person name="Barry K."/>
            <person name="Bills G."/>
            <person name="Bluhm B."/>
            <person name="Cannon C."/>
            <person name="Castanera R."/>
            <person name="Culley D."/>
            <person name="Daum C."/>
            <person name="Ezra D."/>
            <person name="Gonzalez J."/>
            <person name="Henrissat B."/>
            <person name="Kuo A."/>
            <person name="Liang C."/>
            <person name="Lipzen A."/>
            <person name="Lutzoni F."/>
            <person name="Magnuson J."/>
            <person name="Mondo S."/>
            <person name="Nolan M."/>
            <person name="Ohm R."/>
            <person name="Pangilinan J."/>
            <person name="Park H.-J."/>
            <person name="Ramirez L."/>
            <person name="Alfaro M."/>
            <person name="Sun H."/>
            <person name="Tritt A."/>
            <person name="Yoshinaga Y."/>
            <person name="Zwiers L.-H."/>
            <person name="Turgeon B."/>
            <person name="Goodwin S."/>
            <person name="Spatafora J."/>
            <person name="Crous P."/>
            <person name="Grigoriev I."/>
        </authorList>
    </citation>
    <scope>NUCLEOTIDE SEQUENCE</scope>
    <source>
        <strain evidence="1">CBS 116435</strain>
    </source>
</reference>
<gene>
    <name evidence="1" type="ORF">K431DRAFT_193242</name>
</gene>
<dbReference type="EMBL" id="MU003816">
    <property type="protein sequence ID" value="KAF2719025.1"/>
    <property type="molecule type" value="Genomic_DNA"/>
</dbReference>
<accession>A0A9P4UNH8</accession>
<proteinExistence type="predicted"/>
<dbReference type="OrthoDB" id="5354164at2759"/>
<evidence type="ECO:0000313" key="2">
    <source>
        <dbReference type="Proteomes" id="UP000799441"/>
    </source>
</evidence>
<evidence type="ECO:0000313" key="1">
    <source>
        <dbReference type="EMBL" id="KAF2719025.1"/>
    </source>
</evidence>
<feature type="non-terminal residue" evidence="1">
    <location>
        <position position="234"/>
    </location>
</feature>
<keyword evidence="2" id="KW-1185">Reference proteome</keyword>
<sequence>AFSCIAMFETGFVDVGAKDLDGVVALSYKDSLFVARYLLEDLGNEDERFPVTRVAGNVGKPGFSLIITPANPKVRQVDYNSWQVVEHTPWDGHATDHFASTSLHLCLTGYELPLDLGPRGSRDADAAFIEAAISVHEGGKWIADLDVVAAYKAECERRQQKIDCSHELENRGPMSHEWGLLSVQNWTEFLDPPTRGCVFLAHGNSLARFAAATLCIQKGYKFQIIGKDECWPCV</sequence>
<dbReference type="Proteomes" id="UP000799441">
    <property type="component" value="Unassembled WGS sequence"/>
</dbReference>
<organism evidence="1 2">
    <name type="scientific">Polychaeton citri CBS 116435</name>
    <dbReference type="NCBI Taxonomy" id="1314669"/>
    <lineage>
        <taxon>Eukaryota</taxon>
        <taxon>Fungi</taxon>
        <taxon>Dikarya</taxon>
        <taxon>Ascomycota</taxon>
        <taxon>Pezizomycotina</taxon>
        <taxon>Dothideomycetes</taxon>
        <taxon>Dothideomycetidae</taxon>
        <taxon>Capnodiales</taxon>
        <taxon>Capnodiaceae</taxon>
        <taxon>Polychaeton</taxon>
    </lineage>
</organism>
<comment type="caution">
    <text evidence="1">The sequence shown here is derived from an EMBL/GenBank/DDBJ whole genome shotgun (WGS) entry which is preliminary data.</text>
</comment>
<feature type="non-terminal residue" evidence="1">
    <location>
        <position position="1"/>
    </location>
</feature>